<dbReference type="PANTHER" id="PTHR42709">
    <property type="entry name" value="ALKALINE PHOSPHATASE LIKE PROTEIN"/>
    <property type="match status" value="1"/>
</dbReference>
<evidence type="ECO:0000256" key="1">
    <source>
        <dbReference type="SAM" id="Phobius"/>
    </source>
</evidence>
<organism evidence="3 4">
    <name type="scientific">Aureimonas altamirensis DSM 21988</name>
    <dbReference type="NCBI Taxonomy" id="1121026"/>
    <lineage>
        <taxon>Bacteria</taxon>
        <taxon>Pseudomonadati</taxon>
        <taxon>Pseudomonadota</taxon>
        <taxon>Alphaproteobacteria</taxon>
        <taxon>Hyphomicrobiales</taxon>
        <taxon>Aurantimonadaceae</taxon>
        <taxon>Aureimonas</taxon>
    </lineage>
</organism>
<dbReference type="RefSeq" id="WP_060605968.1">
    <property type="nucleotide sequence ID" value="NZ_FQZC01000002.1"/>
</dbReference>
<dbReference type="EMBL" id="FQZC01000002">
    <property type="protein sequence ID" value="SHI97180.1"/>
    <property type="molecule type" value="Genomic_DNA"/>
</dbReference>
<gene>
    <name evidence="3" type="ORF">SAMN02745911_1277</name>
</gene>
<reference evidence="3 4" key="1">
    <citation type="submission" date="2016-11" db="EMBL/GenBank/DDBJ databases">
        <authorList>
            <person name="Varghese N."/>
            <person name="Submissions S."/>
        </authorList>
    </citation>
    <scope>NUCLEOTIDE SEQUENCE [LARGE SCALE GENOMIC DNA]</scope>
    <source>
        <strain evidence="3 4">DSM 21988</strain>
    </source>
</reference>
<comment type="caution">
    <text evidence="3">The sequence shown here is derived from an EMBL/GenBank/DDBJ whole genome shotgun (WGS) entry which is preliminary data.</text>
</comment>
<dbReference type="InterPro" id="IPR051311">
    <property type="entry name" value="DedA_domain"/>
</dbReference>
<proteinExistence type="predicted"/>
<evidence type="ECO:0000313" key="3">
    <source>
        <dbReference type="EMBL" id="SHI97180.1"/>
    </source>
</evidence>
<feature type="domain" description="VTT" evidence="2">
    <location>
        <begin position="36"/>
        <end position="155"/>
    </location>
</feature>
<feature type="transmembrane region" description="Helical" evidence="1">
    <location>
        <begin position="55"/>
        <end position="78"/>
    </location>
</feature>
<feature type="transmembrane region" description="Helical" evidence="1">
    <location>
        <begin position="134"/>
        <end position="159"/>
    </location>
</feature>
<keyword evidence="4" id="KW-1185">Reference proteome</keyword>
<protein>
    <submittedName>
        <fullName evidence="3">Membrane protein YqaA, SNARE-associated domain</fullName>
    </submittedName>
</protein>
<accession>A0ABY1ICG7</accession>
<evidence type="ECO:0000259" key="2">
    <source>
        <dbReference type="Pfam" id="PF09335"/>
    </source>
</evidence>
<evidence type="ECO:0000313" key="4">
    <source>
        <dbReference type="Proteomes" id="UP000184290"/>
    </source>
</evidence>
<feature type="transmembrane region" description="Helical" evidence="1">
    <location>
        <begin position="171"/>
        <end position="191"/>
    </location>
</feature>
<name>A0ABY1ICG7_9HYPH</name>
<keyword evidence="1" id="KW-0472">Membrane</keyword>
<dbReference type="InterPro" id="IPR032816">
    <property type="entry name" value="VTT_dom"/>
</dbReference>
<keyword evidence="1" id="KW-1133">Transmembrane helix</keyword>
<keyword evidence="1" id="KW-0812">Transmembrane</keyword>
<sequence>MIRALYDWTLRLAAKPRANYALGAVSFADSSFFPVPPDILLIPMVIANRRRAWRLALICTLTSVLGAIAGYVIGAALFEQVARPILALYGYSERFAEFAITYNEYGAWIVLIAGLTPFPFKVVTIASGATSLDFVSFVLLCTLARGTRFYLVAGLLYAFGPPIRDFIERRLGLVFVVLLVLLIGGFAIRYFA</sequence>
<dbReference type="PANTHER" id="PTHR42709:SF11">
    <property type="entry name" value="DEDA FAMILY PROTEIN"/>
    <property type="match status" value="1"/>
</dbReference>
<dbReference type="Proteomes" id="UP000184290">
    <property type="component" value="Unassembled WGS sequence"/>
</dbReference>
<dbReference type="Pfam" id="PF09335">
    <property type="entry name" value="VTT_dom"/>
    <property type="match status" value="1"/>
</dbReference>